<comment type="function">
    <text evidence="13 14">May play the central regulatory role in sporulation. It may be an element of the effector pathway responsible for the activation of sporulation genes in response to nutritional stress. Spo0A may act in concert with spo0H (a sigma factor) to control the expression of some genes that are critical to the sporulation process.</text>
</comment>
<dbReference type="Gene3D" id="3.40.50.2300">
    <property type="match status" value="1"/>
</dbReference>
<evidence type="ECO:0000259" key="17">
    <source>
        <dbReference type="PROSITE" id="PS50110"/>
    </source>
</evidence>
<keyword evidence="11 14" id="KW-0010">Activator</keyword>
<keyword evidence="9 14" id="KW-0805">Transcription regulation</keyword>
<dbReference type="GO" id="GO:0051606">
    <property type="term" value="P:detection of stimulus"/>
    <property type="evidence" value="ECO:0007669"/>
    <property type="project" value="UniProtKB-UniRule"/>
</dbReference>
<dbReference type="SUPFAM" id="SSF46894">
    <property type="entry name" value="C-terminal effector domain of the bipartite response regulators"/>
    <property type="match status" value="1"/>
</dbReference>
<dbReference type="GO" id="GO:0003677">
    <property type="term" value="F:DNA binding"/>
    <property type="evidence" value="ECO:0007669"/>
    <property type="project" value="UniProtKB-KW"/>
</dbReference>
<proteinExistence type="predicted"/>
<dbReference type="PANTHER" id="PTHR44591">
    <property type="entry name" value="STRESS RESPONSE REGULATOR PROTEIN 1"/>
    <property type="match status" value="1"/>
</dbReference>
<evidence type="ECO:0000256" key="14">
    <source>
        <dbReference type="PIRNR" id="PIRNR002937"/>
    </source>
</evidence>
<comment type="cofactor">
    <cofactor evidence="14 15">
        <name>Ca(2+)</name>
        <dbReference type="ChEBI" id="CHEBI:29108"/>
    </cofactor>
    <text evidence="14 15">Binds 1 Ca(2+) ion per subunit.</text>
</comment>
<dbReference type="InterPro" id="IPR036388">
    <property type="entry name" value="WH-like_DNA-bd_sf"/>
</dbReference>
<evidence type="ECO:0000313" key="18">
    <source>
        <dbReference type="EMBL" id="MCC2127223.1"/>
    </source>
</evidence>
<dbReference type="PROSITE" id="PS50110">
    <property type="entry name" value="RESPONSE_REGULATORY"/>
    <property type="match status" value="1"/>
</dbReference>
<evidence type="ECO:0000256" key="2">
    <source>
        <dbReference type="ARBA" id="ARBA00018672"/>
    </source>
</evidence>
<feature type="binding site" evidence="15">
    <location>
        <position position="10"/>
    </location>
    <ligand>
        <name>Ca(2+)</name>
        <dbReference type="ChEBI" id="CHEBI:29108"/>
    </ligand>
</feature>
<dbReference type="GO" id="GO:0000160">
    <property type="term" value="P:phosphorelay signal transduction system"/>
    <property type="evidence" value="ECO:0007669"/>
    <property type="project" value="UniProtKB-UniRule"/>
</dbReference>
<dbReference type="GO" id="GO:0005737">
    <property type="term" value="C:cytoplasm"/>
    <property type="evidence" value="ECO:0007669"/>
    <property type="project" value="UniProtKB-SubCell"/>
</dbReference>
<evidence type="ECO:0000256" key="3">
    <source>
        <dbReference type="ARBA" id="ARBA00022490"/>
    </source>
</evidence>
<sequence>MSRWNVAIADDNERMAEILDHILKQDSDFAVVGIAHNGEETCRMIKEKEPDIVLLDIIMPKLDGLSVMEKIGQDKTLQKKPEFVVISAIGQERITEDAFLLGASYYIMKPFDHEMLLNRIQNLKNRQRKKAEIKKIEPYETKAVYQTRNLETDVTDMIHEIGVPAHIKGYQYLRDAIMMAVEDMNMLNSITKILYPTIAKRHQTTPSRVERAIRHAIEVAWSRGKMDTIDRLFGYTVSVGKGKPTNSEFIALIADKIRLDYKKQA</sequence>
<evidence type="ECO:0000256" key="10">
    <source>
        <dbReference type="ARBA" id="ARBA00023125"/>
    </source>
</evidence>
<dbReference type="Pfam" id="PF00072">
    <property type="entry name" value="Response_reg"/>
    <property type="match status" value="1"/>
</dbReference>
<dbReference type="SUPFAM" id="SSF52172">
    <property type="entry name" value="CheY-like"/>
    <property type="match status" value="1"/>
</dbReference>
<evidence type="ECO:0000256" key="8">
    <source>
        <dbReference type="ARBA" id="ARBA00023012"/>
    </source>
</evidence>
<evidence type="ECO:0000256" key="5">
    <source>
        <dbReference type="ARBA" id="ARBA00022553"/>
    </source>
</evidence>
<dbReference type="RefSeq" id="WP_118769704.1">
    <property type="nucleotide sequence ID" value="NZ_JAJEPS010000016.1"/>
</dbReference>
<organism evidence="18 19">
    <name type="scientific">Hominiventricola filiformis</name>
    <dbReference type="NCBI Taxonomy" id="2885352"/>
    <lineage>
        <taxon>Bacteria</taxon>
        <taxon>Bacillati</taxon>
        <taxon>Bacillota</taxon>
        <taxon>Clostridia</taxon>
        <taxon>Lachnospirales</taxon>
        <taxon>Lachnospiraceae</taxon>
        <taxon>Hominiventricola</taxon>
    </lineage>
</organism>
<dbReference type="Proteomes" id="UP001198220">
    <property type="component" value="Unassembled WGS sequence"/>
</dbReference>
<feature type="binding site" evidence="15">
    <location>
        <position position="11"/>
    </location>
    <ligand>
        <name>Ca(2+)</name>
        <dbReference type="ChEBI" id="CHEBI:29108"/>
    </ligand>
</feature>
<evidence type="ECO:0000256" key="4">
    <source>
        <dbReference type="ARBA" id="ARBA00022491"/>
    </source>
</evidence>
<keyword evidence="12 14" id="KW-0804">Transcription</keyword>
<dbReference type="AlphaFoldDB" id="A0AAE3ABY7"/>
<evidence type="ECO:0000256" key="1">
    <source>
        <dbReference type="ARBA" id="ARBA00004496"/>
    </source>
</evidence>
<evidence type="ECO:0000256" key="16">
    <source>
        <dbReference type="PROSITE-ProRule" id="PRU00169"/>
    </source>
</evidence>
<protein>
    <recommendedName>
        <fullName evidence="2 14">Stage 0 sporulation protein A homolog</fullName>
    </recommendedName>
</protein>
<evidence type="ECO:0000313" key="19">
    <source>
        <dbReference type="Proteomes" id="UP001198220"/>
    </source>
</evidence>
<feature type="binding site" evidence="15">
    <location>
        <position position="56"/>
    </location>
    <ligand>
        <name>Ca(2+)</name>
        <dbReference type="ChEBI" id="CHEBI:29108"/>
    </ligand>
</feature>
<keyword evidence="14 15" id="KW-0479">Metal-binding</keyword>
<keyword evidence="3 14" id="KW-0963">Cytoplasm</keyword>
<dbReference type="InterPro" id="IPR016032">
    <property type="entry name" value="Sig_transdc_resp-reg_C-effctor"/>
</dbReference>
<dbReference type="GO" id="GO:0003700">
    <property type="term" value="F:DNA-binding transcription factor activity"/>
    <property type="evidence" value="ECO:0007669"/>
    <property type="project" value="InterPro"/>
</dbReference>
<keyword evidence="8 14" id="KW-0902">Two-component regulatory system</keyword>
<name>A0AAE3ABY7_9FIRM</name>
<evidence type="ECO:0000256" key="12">
    <source>
        <dbReference type="ARBA" id="ARBA00023163"/>
    </source>
</evidence>
<dbReference type="InterPro" id="IPR011006">
    <property type="entry name" value="CheY-like_superfamily"/>
</dbReference>
<dbReference type="GO" id="GO:0005509">
    <property type="term" value="F:calcium ion binding"/>
    <property type="evidence" value="ECO:0007669"/>
    <property type="project" value="UniProtKB-UniRule"/>
</dbReference>
<keyword evidence="10 14" id="KW-0238">DNA-binding</keyword>
<evidence type="ECO:0000256" key="11">
    <source>
        <dbReference type="ARBA" id="ARBA00023159"/>
    </source>
</evidence>
<dbReference type="InterPro" id="IPR050595">
    <property type="entry name" value="Bact_response_regulator"/>
</dbReference>
<dbReference type="Pfam" id="PF08769">
    <property type="entry name" value="Spo0A_C"/>
    <property type="match status" value="1"/>
</dbReference>
<dbReference type="PANTHER" id="PTHR44591:SF14">
    <property type="entry name" value="PROTEIN PILG"/>
    <property type="match status" value="1"/>
</dbReference>
<evidence type="ECO:0000256" key="6">
    <source>
        <dbReference type="ARBA" id="ARBA00022837"/>
    </source>
</evidence>
<dbReference type="GO" id="GO:0030435">
    <property type="term" value="P:sporulation resulting in formation of a cellular spore"/>
    <property type="evidence" value="ECO:0007669"/>
    <property type="project" value="UniProtKB-UniRule"/>
</dbReference>
<evidence type="ECO:0000256" key="9">
    <source>
        <dbReference type="ARBA" id="ARBA00023015"/>
    </source>
</evidence>
<keyword evidence="7 14" id="KW-0749">Sporulation</keyword>
<dbReference type="Gene3D" id="1.10.10.10">
    <property type="entry name" value="Winged helix-like DNA-binding domain superfamily/Winged helix DNA-binding domain"/>
    <property type="match status" value="1"/>
</dbReference>
<keyword evidence="6 14" id="KW-0106">Calcium</keyword>
<dbReference type="InterPro" id="IPR012052">
    <property type="entry name" value="Spore_0_A"/>
</dbReference>
<keyword evidence="5 16" id="KW-0597">Phosphoprotein</keyword>
<comment type="caution">
    <text evidence="18">The sequence shown here is derived from an EMBL/GenBank/DDBJ whole genome shotgun (WGS) entry which is preliminary data.</text>
</comment>
<feature type="modified residue" description="4-aspartylphosphate" evidence="16">
    <location>
        <position position="56"/>
    </location>
</feature>
<evidence type="ECO:0000256" key="7">
    <source>
        <dbReference type="ARBA" id="ARBA00022969"/>
    </source>
</evidence>
<evidence type="ECO:0000256" key="15">
    <source>
        <dbReference type="PIRSR" id="PIRSR002937-1"/>
    </source>
</evidence>
<keyword evidence="4 14" id="KW-0678">Repressor</keyword>
<dbReference type="InterPro" id="IPR014879">
    <property type="entry name" value="Spo0A_C"/>
</dbReference>
<comment type="subcellular location">
    <subcellularLocation>
        <location evidence="1 14">Cytoplasm</location>
    </subcellularLocation>
</comment>
<dbReference type="NCBIfam" id="TIGR02875">
    <property type="entry name" value="spore_0_A"/>
    <property type="match status" value="1"/>
</dbReference>
<feature type="domain" description="Response regulatory" evidence="17">
    <location>
        <begin position="5"/>
        <end position="124"/>
    </location>
</feature>
<dbReference type="SMART" id="SM00448">
    <property type="entry name" value="REC"/>
    <property type="match status" value="1"/>
</dbReference>
<evidence type="ECO:0000256" key="13">
    <source>
        <dbReference type="ARBA" id="ARBA00024867"/>
    </source>
</evidence>
<gene>
    <name evidence="18" type="primary">spo0A</name>
    <name evidence="18" type="ORF">LKD36_13705</name>
</gene>
<reference evidence="18 19" key="1">
    <citation type="submission" date="2021-10" db="EMBL/GenBank/DDBJ databases">
        <title>Anaerobic single-cell dispensing facilitates the cultivation of human gut bacteria.</title>
        <authorList>
            <person name="Afrizal A."/>
        </authorList>
    </citation>
    <scope>NUCLEOTIDE SEQUENCE [LARGE SCALE GENOMIC DNA]</scope>
    <source>
        <strain evidence="18 19">CLA-AA-H276</strain>
    </source>
</reference>
<keyword evidence="19" id="KW-1185">Reference proteome</keyword>
<dbReference type="InterPro" id="IPR001789">
    <property type="entry name" value="Sig_transdc_resp-reg_receiver"/>
</dbReference>
<dbReference type="GO" id="GO:0042173">
    <property type="term" value="P:regulation of sporulation resulting in formation of a cellular spore"/>
    <property type="evidence" value="ECO:0007669"/>
    <property type="project" value="InterPro"/>
</dbReference>
<dbReference type="PIRSF" id="PIRSF002937">
    <property type="entry name" value="Res_reg_Spo0A"/>
    <property type="match status" value="1"/>
</dbReference>
<accession>A0AAE3ABY7</accession>
<dbReference type="EMBL" id="JAJEPS010000016">
    <property type="protein sequence ID" value="MCC2127223.1"/>
    <property type="molecule type" value="Genomic_DNA"/>
</dbReference>